<accession>A0AAD9L3B4</accession>
<dbReference type="Proteomes" id="UP001209878">
    <property type="component" value="Unassembled WGS sequence"/>
</dbReference>
<evidence type="ECO:0000313" key="1">
    <source>
        <dbReference type="EMBL" id="KAK2182281.1"/>
    </source>
</evidence>
<dbReference type="AlphaFoldDB" id="A0AAD9L3B4"/>
<comment type="caution">
    <text evidence="1">The sequence shown here is derived from an EMBL/GenBank/DDBJ whole genome shotgun (WGS) entry which is preliminary data.</text>
</comment>
<organism evidence="1 2">
    <name type="scientific">Ridgeia piscesae</name>
    <name type="common">Tubeworm</name>
    <dbReference type="NCBI Taxonomy" id="27915"/>
    <lineage>
        <taxon>Eukaryota</taxon>
        <taxon>Metazoa</taxon>
        <taxon>Spiralia</taxon>
        <taxon>Lophotrochozoa</taxon>
        <taxon>Annelida</taxon>
        <taxon>Polychaeta</taxon>
        <taxon>Sedentaria</taxon>
        <taxon>Canalipalpata</taxon>
        <taxon>Sabellida</taxon>
        <taxon>Siboglinidae</taxon>
        <taxon>Ridgeia</taxon>
    </lineage>
</organism>
<protein>
    <submittedName>
        <fullName evidence="1">Uncharacterized protein</fullName>
    </submittedName>
</protein>
<gene>
    <name evidence="1" type="ORF">NP493_359g10035</name>
</gene>
<sequence length="52" mass="6217">MLVAIRLGNLFPVFVILYPLRRSSHHSTEKHWNHLSERIPFIFNKVPFCAFH</sequence>
<reference evidence="1" key="1">
    <citation type="journal article" date="2023" name="Mol. Biol. Evol.">
        <title>Third-Generation Sequencing Reveals the Adaptive Role of the Epigenome in Three Deep-Sea Polychaetes.</title>
        <authorList>
            <person name="Perez M."/>
            <person name="Aroh O."/>
            <person name="Sun Y."/>
            <person name="Lan Y."/>
            <person name="Juniper S.K."/>
            <person name="Young C.R."/>
            <person name="Angers B."/>
            <person name="Qian P.Y."/>
        </authorList>
    </citation>
    <scope>NUCLEOTIDE SEQUENCE</scope>
    <source>
        <strain evidence="1">R07B-5</strain>
    </source>
</reference>
<evidence type="ECO:0000313" key="2">
    <source>
        <dbReference type="Proteomes" id="UP001209878"/>
    </source>
</evidence>
<dbReference type="EMBL" id="JAODUO010000360">
    <property type="protein sequence ID" value="KAK2182281.1"/>
    <property type="molecule type" value="Genomic_DNA"/>
</dbReference>
<keyword evidence="2" id="KW-1185">Reference proteome</keyword>
<proteinExistence type="predicted"/>
<name>A0AAD9L3B4_RIDPI</name>